<evidence type="ECO:0000313" key="2">
    <source>
        <dbReference type="EMBL" id="SFZ83611.1"/>
    </source>
</evidence>
<dbReference type="EMBL" id="LT634361">
    <property type="protein sequence ID" value="SFZ83611.1"/>
    <property type="molecule type" value="Genomic_DNA"/>
</dbReference>
<protein>
    <recommendedName>
        <fullName evidence="4">Transmembrane protein</fullName>
    </recommendedName>
</protein>
<organism evidence="2 3">
    <name type="scientific">Tenacibaculum maritimum NCIMB 2154</name>
    <dbReference type="NCBI Taxonomy" id="1349785"/>
    <lineage>
        <taxon>Bacteria</taxon>
        <taxon>Pseudomonadati</taxon>
        <taxon>Bacteroidota</taxon>
        <taxon>Flavobacteriia</taxon>
        <taxon>Flavobacteriales</taxon>
        <taxon>Flavobacteriaceae</taxon>
        <taxon>Tenacibaculum</taxon>
    </lineage>
</organism>
<name>A0A2H1EB94_9FLAO</name>
<evidence type="ECO:0008006" key="4">
    <source>
        <dbReference type="Google" id="ProtNLM"/>
    </source>
</evidence>
<dbReference type="Pfam" id="PF19589">
    <property type="entry name" value="DUF6095"/>
    <property type="match status" value="1"/>
</dbReference>
<accession>A0A2H1EB94</accession>
<reference evidence="2 3" key="1">
    <citation type="submission" date="2016-11" db="EMBL/GenBank/DDBJ databases">
        <authorList>
            <person name="Jaros S."/>
            <person name="Januszkiewicz K."/>
            <person name="Wedrychowicz H."/>
        </authorList>
    </citation>
    <scope>NUCLEOTIDE SEQUENCE [LARGE SCALE GENOMIC DNA]</scope>
    <source>
        <strain evidence="2">NCIMB 2154T</strain>
    </source>
</reference>
<keyword evidence="1" id="KW-0472">Membrane</keyword>
<keyword evidence="1" id="KW-1133">Transmembrane helix</keyword>
<keyword evidence="3" id="KW-1185">Reference proteome</keyword>
<proteinExistence type="predicted"/>
<dbReference type="Proteomes" id="UP000231564">
    <property type="component" value="Chromosome MARIT"/>
</dbReference>
<evidence type="ECO:0000256" key="1">
    <source>
        <dbReference type="SAM" id="Phobius"/>
    </source>
</evidence>
<dbReference type="STRING" id="1349785.GCA_000509405_00402"/>
<feature type="transmembrane region" description="Helical" evidence="1">
    <location>
        <begin position="27"/>
        <end position="45"/>
    </location>
</feature>
<dbReference type="InterPro" id="IPR046077">
    <property type="entry name" value="DUF6095"/>
</dbReference>
<gene>
    <name evidence="2" type="ORF">MARIT_2141</name>
</gene>
<keyword evidence="1" id="KW-0812">Transmembrane</keyword>
<dbReference type="KEGG" id="tmar:MARIT_2141"/>
<dbReference type="AlphaFoldDB" id="A0A2H1EB94"/>
<feature type="transmembrane region" description="Helical" evidence="1">
    <location>
        <begin position="57"/>
        <end position="79"/>
    </location>
</feature>
<evidence type="ECO:0000313" key="3">
    <source>
        <dbReference type="Proteomes" id="UP000231564"/>
    </source>
</evidence>
<sequence>MLEKPLKTLNHMTKTTTPSFEKGLKQLLFLLGLLIFSPIILSFGFKALRIYTEAPKAYVAYLLLALGASLILFTIYFGFKTFKTFLDILFEK</sequence>